<dbReference type="RefSeq" id="WP_140964206.1">
    <property type="nucleotide sequence ID" value="NZ_VEVQ02000017.1"/>
</dbReference>
<reference evidence="1 2" key="2">
    <citation type="submission" date="2019-05" db="EMBL/GenBank/DDBJ databases">
        <authorList>
            <person name="Lianzixin W."/>
        </authorList>
    </citation>
    <scope>NUCLEOTIDE SEQUENCE [LARGE SCALE GENOMIC DNA]</scope>
    <source>
        <strain evidence="1 2">EC11</strain>
    </source>
</reference>
<gene>
    <name evidence="1" type="ORF">FIA58_018595</name>
</gene>
<accession>A0ABX0IUV2</accession>
<keyword evidence="2" id="KW-1185">Reference proteome</keyword>
<organism evidence="1 2">
    <name type="scientific">Flavobacterium jejuense</name>
    <dbReference type="NCBI Taxonomy" id="1544455"/>
    <lineage>
        <taxon>Bacteria</taxon>
        <taxon>Pseudomonadati</taxon>
        <taxon>Bacteroidota</taxon>
        <taxon>Flavobacteriia</taxon>
        <taxon>Flavobacteriales</taxon>
        <taxon>Flavobacteriaceae</taxon>
        <taxon>Flavobacterium</taxon>
    </lineage>
</organism>
<sequence length="72" mass="7646">MKKSIKDLKFSKNVISKFAKANINGGLRDLANGDTYTCANSPMTSCNGQCPKVPQPCDTSAETGCVESVDIC</sequence>
<dbReference type="Proteomes" id="UP000817854">
    <property type="component" value="Unassembled WGS sequence"/>
</dbReference>
<proteinExistence type="predicted"/>
<protein>
    <submittedName>
        <fullName evidence="1">Uncharacterized protein</fullName>
    </submittedName>
</protein>
<dbReference type="EMBL" id="VEVQ02000017">
    <property type="protein sequence ID" value="NHN27695.1"/>
    <property type="molecule type" value="Genomic_DNA"/>
</dbReference>
<comment type="caution">
    <text evidence="1">The sequence shown here is derived from an EMBL/GenBank/DDBJ whole genome shotgun (WGS) entry which is preliminary data.</text>
</comment>
<evidence type="ECO:0000313" key="2">
    <source>
        <dbReference type="Proteomes" id="UP000817854"/>
    </source>
</evidence>
<name>A0ABX0IUV2_9FLAO</name>
<evidence type="ECO:0000313" key="1">
    <source>
        <dbReference type="EMBL" id="NHN27695.1"/>
    </source>
</evidence>
<reference evidence="2" key="1">
    <citation type="submission" date="2019-05" db="EMBL/GenBank/DDBJ databases">
        <title>Flavobacterium profundi sp. nov., isolated from a deep-sea seamount.</title>
        <authorList>
            <person name="Zhang D.-C."/>
        </authorList>
    </citation>
    <scope>NUCLEOTIDE SEQUENCE [LARGE SCALE GENOMIC DNA]</scope>
    <source>
        <strain evidence="2">EC11</strain>
    </source>
</reference>
<reference evidence="1 2" key="3">
    <citation type="submission" date="2020-02" db="EMBL/GenBank/DDBJ databases">
        <title>Flavobacterium profundi sp. nov., isolated from a deep-sea seamount.</title>
        <authorList>
            <person name="Zhang D.-C."/>
        </authorList>
    </citation>
    <scope>NUCLEOTIDE SEQUENCE [LARGE SCALE GENOMIC DNA]</scope>
    <source>
        <strain evidence="1 2">EC11</strain>
    </source>
</reference>